<accession>A0A0F9FII7</accession>
<feature type="non-terminal residue" evidence="1">
    <location>
        <position position="1"/>
    </location>
</feature>
<gene>
    <name evidence="1" type="ORF">LCGC14_2026740</name>
</gene>
<name>A0A0F9FII7_9ZZZZ</name>
<comment type="caution">
    <text evidence="1">The sequence shown here is derived from an EMBL/GenBank/DDBJ whole genome shotgun (WGS) entry which is preliminary data.</text>
</comment>
<sequence length="252" mass="29350">YNTFIDGPDIEIMNSRFNDLFNSKEIFLRTIFKDEQGNFRFRESVLTSEGYRIMKTTIKSWLSQYWTSLKVYTGDNEDIKIERDFLEKLLSEKSETYKDLDIGDSGTLPNEMRELRKYGKSPQEAAFAQELFGSALRLLGQGTIRLIFSNMMDYYGSNFGTSSNIRLKTLTKPGNLFECWAHLGLISPTNLDKVYSIKADEEQRTVLGKIFSMMFLDSYMYMPMKNYENSDINILKFPKSRLLLLLSYVLLI</sequence>
<protein>
    <submittedName>
        <fullName evidence="1">Uncharacterized protein</fullName>
    </submittedName>
</protein>
<dbReference type="EMBL" id="LAZR01023519">
    <property type="protein sequence ID" value="KKL78246.1"/>
    <property type="molecule type" value="Genomic_DNA"/>
</dbReference>
<organism evidence="1">
    <name type="scientific">marine sediment metagenome</name>
    <dbReference type="NCBI Taxonomy" id="412755"/>
    <lineage>
        <taxon>unclassified sequences</taxon>
        <taxon>metagenomes</taxon>
        <taxon>ecological metagenomes</taxon>
    </lineage>
</organism>
<reference evidence="1" key="1">
    <citation type="journal article" date="2015" name="Nature">
        <title>Complex archaea that bridge the gap between prokaryotes and eukaryotes.</title>
        <authorList>
            <person name="Spang A."/>
            <person name="Saw J.H."/>
            <person name="Jorgensen S.L."/>
            <person name="Zaremba-Niedzwiedzka K."/>
            <person name="Martijn J."/>
            <person name="Lind A.E."/>
            <person name="van Eijk R."/>
            <person name="Schleper C."/>
            <person name="Guy L."/>
            <person name="Ettema T.J."/>
        </authorList>
    </citation>
    <scope>NUCLEOTIDE SEQUENCE</scope>
</reference>
<proteinExistence type="predicted"/>
<evidence type="ECO:0000313" key="1">
    <source>
        <dbReference type="EMBL" id="KKL78246.1"/>
    </source>
</evidence>
<dbReference type="AlphaFoldDB" id="A0A0F9FII7"/>